<dbReference type="PANTHER" id="PTHR45632:SF30">
    <property type="entry name" value="BTB DOMAIN-CONTAINING PROTEIN"/>
    <property type="match status" value="1"/>
</dbReference>
<reference evidence="5" key="1">
    <citation type="submission" date="2015-02" db="EMBL/GenBank/DDBJ databases">
        <title>Genome sequencing for Strongylocentrotus purpuratus.</title>
        <authorList>
            <person name="Murali S."/>
            <person name="Liu Y."/>
            <person name="Vee V."/>
            <person name="English A."/>
            <person name="Wang M."/>
            <person name="Skinner E."/>
            <person name="Han Y."/>
            <person name="Muzny D.M."/>
            <person name="Worley K.C."/>
            <person name="Gibbs R.A."/>
        </authorList>
    </citation>
    <scope>NUCLEOTIDE SEQUENCE</scope>
</reference>
<dbReference type="KEGG" id="spu:753746"/>
<dbReference type="AlphaFoldDB" id="A0A7M7SU20"/>
<dbReference type="Pfam" id="PF07707">
    <property type="entry name" value="BACK"/>
    <property type="match status" value="1"/>
</dbReference>
<organism evidence="4 5">
    <name type="scientific">Strongylocentrotus purpuratus</name>
    <name type="common">Purple sea urchin</name>
    <dbReference type="NCBI Taxonomy" id="7668"/>
    <lineage>
        <taxon>Eukaryota</taxon>
        <taxon>Metazoa</taxon>
        <taxon>Echinodermata</taxon>
        <taxon>Eleutherozoa</taxon>
        <taxon>Echinozoa</taxon>
        <taxon>Echinoidea</taxon>
        <taxon>Euechinoidea</taxon>
        <taxon>Echinacea</taxon>
        <taxon>Camarodonta</taxon>
        <taxon>Echinidea</taxon>
        <taxon>Strongylocentrotidae</taxon>
        <taxon>Strongylocentrotus</taxon>
    </lineage>
</organism>
<dbReference type="Pfam" id="PF13964">
    <property type="entry name" value="Beta-prop_Calicin"/>
    <property type="match status" value="1"/>
</dbReference>
<dbReference type="CDD" id="cd18186">
    <property type="entry name" value="BTB_POZ_ZBTB_KLHL-like"/>
    <property type="match status" value="1"/>
</dbReference>
<dbReference type="InterPro" id="IPR000210">
    <property type="entry name" value="BTB/POZ_dom"/>
</dbReference>
<dbReference type="Proteomes" id="UP000007110">
    <property type="component" value="Unassembled WGS sequence"/>
</dbReference>
<sequence length="657" mass="74897">MQYVPLHAKYTLPFSPAAAPCDERSTDDGIARVRNLLLSMRARSRRSHADNISIGINESVSCLMSSEVVFRTMTRARKGKGMDFLEPDTGSRILEKLRMQRADEKYCDIVLNVEGKVFKAHRNVLAACSPYFDTMCNSGLEEDKVDTAVATIECTSAEAMDEILNYMYTGKISINATNVESILRGADPFLMTALKEYCYQFMWQNMDASNVLAVRQLSDLYGFADLYGRSQQFIRNQFMQVIQHSMEDVLRLSYEDILELITDEKIRVEKEECIYDIVVQWVKFDLAFRKPLFPRLLPHVRMPHLGREFLMTIVEKEELVSAFGECRNMLAEAKHQTDTTRRSYCSDSPVLKPRKGRLTDVVVMIGGVSEQGPLADCFAYLINENRWSSLPPLPNELRFHATTIMNNCMYVAGGTSNQLTTSKVHCYDPITNCWNEVAYLQTPREYLSLVPCDGHLYALGGLRWDRVQQSVERYDPDADKWCCVSQMPTKRYNMQVVSVGNRYVYAIAGRDSSRRSTPIVERYDTKTDEWTSVAPIPTKDGLWECPVVEVYQGQIYVTDLSTKAYRLNVERNAWVEAQCKFARIPERTCFQYCAINRNVFIFGGWGERSNNSPISDACIFNQELGLWSNIAPPPASTLASACCFLQVPYEFLSENGT</sequence>
<dbReference type="SMART" id="SM00875">
    <property type="entry name" value="BACK"/>
    <property type="match status" value="1"/>
</dbReference>
<feature type="domain" description="BTB" evidence="3">
    <location>
        <begin position="107"/>
        <end position="176"/>
    </location>
</feature>
<dbReference type="Gene3D" id="3.30.710.10">
    <property type="entry name" value="Potassium Channel Kv1.1, Chain A"/>
    <property type="match status" value="1"/>
</dbReference>
<dbReference type="SUPFAM" id="SSF54695">
    <property type="entry name" value="POZ domain"/>
    <property type="match status" value="1"/>
</dbReference>
<dbReference type="Gene3D" id="1.25.40.420">
    <property type="match status" value="1"/>
</dbReference>
<dbReference type="InterPro" id="IPR015915">
    <property type="entry name" value="Kelch-typ_b-propeller"/>
</dbReference>
<dbReference type="Gene3D" id="2.120.10.80">
    <property type="entry name" value="Kelch-type beta propeller"/>
    <property type="match status" value="2"/>
</dbReference>
<evidence type="ECO:0000256" key="2">
    <source>
        <dbReference type="ARBA" id="ARBA00022737"/>
    </source>
</evidence>
<dbReference type="SUPFAM" id="SSF117281">
    <property type="entry name" value="Kelch motif"/>
    <property type="match status" value="1"/>
</dbReference>
<dbReference type="OMA" id="LWSSHMA"/>
<dbReference type="PANTHER" id="PTHR45632">
    <property type="entry name" value="LD33804P"/>
    <property type="match status" value="1"/>
</dbReference>
<keyword evidence="2" id="KW-0677">Repeat</keyword>
<reference evidence="4" key="2">
    <citation type="submission" date="2021-01" db="UniProtKB">
        <authorList>
            <consortium name="EnsemblMetazoa"/>
        </authorList>
    </citation>
    <scope>IDENTIFICATION</scope>
</reference>
<name>A0A7M7SU20_STRPU</name>
<dbReference type="RefSeq" id="XP_030831203.1">
    <property type="nucleotide sequence ID" value="XM_030975343.1"/>
</dbReference>
<evidence type="ECO:0000313" key="5">
    <source>
        <dbReference type="Proteomes" id="UP000007110"/>
    </source>
</evidence>
<evidence type="ECO:0000259" key="3">
    <source>
        <dbReference type="PROSITE" id="PS50097"/>
    </source>
</evidence>
<dbReference type="PROSITE" id="PS50097">
    <property type="entry name" value="BTB"/>
    <property type="match status" value="1"/>
</dbReference>
<dbReference type="EnsemblMetazoa" id="XM_030975343">
    <property type="protein sequence ID" value="XP_030831203"/>
    <property type="gene ID" value="LOC753746"/>
</dbReference>
<dbReference type="InterPro" id="IPR006652">
    <property type="entry name" value="Kelch_1"/>
</dbReference>
<keyword evidence="1" id="KW-0880">Kelch repeat</keyword>
<dbReference type="InterPro" id="IPR017096">
    <property type="entry name" value="BTB-kelch_protein"/>
</dbReference>
<keyword evidence="5" id="KW-1185">Reference proteome</keyword>
<dbReference type="InParanoid" id="A0A7M7SU20"/>
<dbReference type="OrthoDB" id="9978265at2759"/>
<dbReference type="Pfam" id="PF00651">
    <property type="entry name" value="BTB"/>
    <property type="match status" value="1"/>
</dbReference>
<evidence type="ECO:0000256" key="1">
    <source>
        <dbReference type="ARBA" id="ARBA00022441"/>
    </source>
</evidence>
<proteinExistence type="predicted"/>
<dbReference type="GeneID" id="753746"/>
<dbReference type="InterPro" id="IPR011705">
    <property type="entry name" value="BACK"/>
</dbReference>
<accession>A0A7M7SU20</accession>
<protein>
    <recommendedName>
        <fullName evidence="3">BTB domain-containing protein</fullName>
    </recommendedName>
</protein>
<evidence type="ECO:0000313" key="4">
    <source>
        <dbReference type="EnsemblMetazoa" id="XP_030831203"/>
    </source>
</evidence>
<dbReference type="FunFam" id="1.25.40.420:FF:000001">
    <property type="entry name" value="Kelch-like family member 12"/>
    <property type="match status" value="1"/>
</dbReference>
<dbReference type="PIRSF" id="PIRSF037037">
    <property type="entry name" value="Kelch-like_protein_gigaxonin"/>
    <property type="match status" value="1"/>
</dbReference>
<dbReference type="SMART" id="SM00612">
    <property type="entry name" value="Kelch"/>
    <property type="match status" value="5"/>
</dbReference>
<dbReference type="SMART" id="SM00225">
    <property type="entry name" value="BTB"/>
    <property type="match status" value="1"/>
</dbReference>
<dbReference type="InterPro" id="IPR011333">
    <property type="entry name" value="SKP1/BTB/POZ_sf"/>
</dbReference>